<comment type="caution">
    <text evidence="1">The sequence shown here is derived from an EMBL/GenBank/DDBJ whole genome shotgun (WGS) entry which is preliminary data.</text>
</comment>
<gene>
    <name evidence="1" type="ORF">I5907_18360</name>
</gene>
<sequence>MKSYTSKSGKDSGVTGYETGRDYIIVAFGDNHYIYSYGSAGKLVVEKMKSLALASAGLSSFIARHNPGYEKKY</sequence>
<evidence type="ECO:0000313" key="1">
    <source>
        <dbReference type="EMBL" id="MBG9378208.1"/>
    </source>
</evidence>
<name>A0A931GZH5_9BACT</name>
<organism evidence="1 2">
    <name type="scientific">Panacibacter microcysteis</name>
    <dbReference type="NCBI Taxonomy" id="2793269"/>
    <lineage>
        <taxon>Bacteria</taxon>
        <taxon>Pseudomonadati</taxon>
        <taxon>Bacteroidota</taxon>
        <taxon>Chitinophagia</taxon>
        <taxon>Chitinophagales</taxon>
        <taxon>Chitinophagaceae</taxon>
        <taxon>Panacibacter</taxon>
    </lineage>
</organism>
<protein>
    <submittedName>
        <fullName evidence="1">Uncharacterized protein</fullName>
    </submittedName>
</protein>
<evidence type="ECO:0000313" key="2">
    <source>
        <dbReference type="Proteomes" id="UP000628448"/>
    </source>
</evidence>
<dbReference type="RefSeq" id="WP_196992251.1">
    <property type="nucleotide sequence ID" value="NZ_JADWYR010000002.1"/>
</dbReference>
<dbReference type="Proteomes" id="UP000628448">
    <property type="component" value="Unassembled WGS sequence"/>
</dbReference>
<reference evidence="1" key="1">
    <citation type="submission" date="2020-11" db="EMBL/GenBank/DDBJ databases">
        <title>Bacterial whole genome sequence for Panacibacter sp. DH6.</title>
        <authorList>
            <person name="Le V."/>
            <person name="Ko S."/>
            <person name="Ahn C.-Y."/>
            <person name="Oh H.-M."/>
        </authorList>
    </citation>
    <scope>NUCLEOTIDE SEQUENCE</scope>
    <source>
        <strain evidence="1">DH6</strain>
    </source>
</reference>
<accession>A0A931GZH5</accession>
<proteinExistence type="predicted"/>
<dbReference type="EMBL" id="JADWYR010000002">
    <property type="protein sequence ID" value="MBG9378208.1"/>
    <property type="molecule type" value="Genomic_DNA"/>
</dbReference>
<keyword evidence="2" id="KW-1185">Reference proteome</keyword>
<dbReference type="AlphaFoldDB" id="A0A931GZH5"/>